<dbReference type="EMBL" id="AOGT01002511">
    <property type="protein sequence ID" value="EMG45374.1"/>
    <property type="molecule type" value="Genomic_DNA"/>
</dbReference>
<protein>
    <submittedName>
        <fullName evidence="2">Uncharacterized protein</fullName>
    </submittedName>
</protein>
<gene>
    <name evidence="2" type="ORF">G210_4446</name>
</gene>
<dbReference type="Proteomes" id="UP000011777">
    <property type="component" value="Unassembled WGS sequence"/>
</dbReference>
<evidence type="ECO:0000313" key="3">
    <source>
        <dbReference type="Proteomes" id="UP000011777"/>
    </source>
</evidence>
<feature type="non-terminal residue" evidence="2">
    <location>
        <position position="85"/>
    </location>
</feature>
<comment type="caution">
    <text evidence="2">The sequence shown here is derived from an EMBL/GenBank/DDBJ whole genome shotgun (WGS) entry which is preliminary data.</text>
</comment>
<accession>M3JSY4</accession>
<dbReference type="HOGENOM" id="CLU_2518558_0_0_1"/>
<reference evidence="2 3" key="1">
    <citation type="submission" date="2013-02" db="EMBL/GenBank/DDBJ databases">
        <title>Genome sequence of Candida maltosa Xu316, a potential industrial strain for xylitol and ethanol production.</title>
        <authorList>
            <person name="Yu J."/>
            <person name="Wang Q."/>
            <person name="Geng X."/>
            <person name="Bao W."/>
            <person name="He P."/>
            <person name="Cai J."/>
        </authorList>
    </citation>
    <scope>NUCLEOTIDE SEQUENCE [LARGE SCALE GENOMIC DNA]</scope>
    <source>
        <strain evidence="3">Xu316</strain>
    </source>
</reference>
<proteinExistence type="predicted"/>
<keyword evidence="3" id="KW-1185">Reference proteome</keyword>
<dbReference type="AlphaFoldDB" id="M3JSY4"/>
<organism evidence="2 3">
    <name type="scientific">Candida maltosa (strain Xu316)</name>
    <name type="common">Yeast</name>
    <dbReference type="NCBI Taxonomy" id="1245528"/>
    <lineage>
        <taxon>Eukaryota</taxon>
        <taxon>Fungi</taxon>
        <taxon>Dikarya</taxon>
        <taxon>Ascomycota</taxon>
        <taxon>Saccharomycotina</taxon>
        <taxon>Pichiomycetes</taxon>
        <taxon>Debaryomycetaceae</taxon>
        <taxon>Candida/Lodderomyces clade</taxon>
        <taxon>Candida</taxon>
    </lineage>
</organism>
<dbReference type="STRING" id="1245528.M3JSY4"/>
<evidence type="ECO:0000256" key="1">
    <source>
        <dbReference type="SAM" id="MobiDB-lite"/>
    </source>
</evidence>
<evidence type="ECO:0000313" key="2">
    <source>
        <dbReference type="EMBL" id="EMG45374.1"/>
    </source>
</evidence>
<feature type="region of interest" description="Disordered" evidence="1">
    <location>
        <begin position="9"/>
        <end position="52"/>
    </location>
</feature>
<sequence length="85" mass="9760">MLDRITNTFNKKVKAHSDHVENAAGADQSPSSSSESSEKVADNNNNPPEESIEDYYYLDKPFYRYKFLNILNWYIFLNTISSTSS</sequence>
<name>M3JSY4_CANMX</name>